<comment type="caution">
    <text evidence="5">The sequence shown here is derived from an EMBL/GenBank/DDBJ whole genome shotgun (WGS) entry which is preliminary data.</text>
</comment>
<dbReference type="PROSITE" id="PS50160">
    <property type="entry name" value="DNA_LIGASE_A3"/>
    <property type="match status" value="1"/>
</dbReference>
<dbReference type="RefSeq" id="WP_046913603.1">
    <property type="nucleotide sequence ID" value="NZ_JADBGF010000001.1"/>
</dbReference>
<evidence type="ECO:0000313" key="6">
    <source>
        <dbReference type="Proteomes" id="UP000629287"/>
    </source>
</evidence>
<proteinExistence type="inferred from homology"/>
<dbReference type="EMBL" id="JADBGF010000001">
    <property type="protein sequence ID" value="MBE1602470.1"/>
    <property type="molecule type" value="Genomic_DNA"/>
</dbReference>
<dbReference type="Proteomes" id="UP000629287">
    <property type="component" value="Unassembled WGS sequence"/>
</dbReference>
<reference evidence="5 6" key="1">
    <citation type="submission" date="2020-10" db="EMBL/GenBank/DDBJ databases">
        <title>Sequencing the genomes of 1000 actinobacteria strains.</title>
        <authorList>
            <person name="Klenk H.-P."/>
        </authorList>
    </citation>
    <scope>NUCLEOTIDE SEQUENCE [LARGE SCALE GENOMIC DNA]</scope>
    <source>
        <strain evidence="5 6">DSM 41803</strain>
    </source>
</reference>
<evidence type="ECO:0000259" key="4">
    <source>
        <dbReference type="PROSITE" id="PS50160"/>
    </source>
</evidence>
<evidence type="ECO:0000256" key="1">
    <source>
        <dbReference type="ARBA" id="ARBA00007572"/>
    </source>
</evidence>
<dbReference type="SUPFAM" id="SSF56091">
    <property type="entry name" value="DNA ligase/mRNA capping enzyme, catalytic domain"/>
    <property type="match status" value="1"/>
</dbReference>
<dbReference type="GeneID" id="86833050"/>
<comment type="catalytic activity">
    <reaction evidence="3">
        <text>ATP + (deoxyribonucleotide)n-3'-hydroxyl + 5'-phospho-(deoxyribonucleotide)m = (deoxyribonucleotide)n+m + AMP + diphosphate.</text>
        <dbReference type="EC" id="6.5.1.1"/>
    </reaction>
</comment>
<keyword evidence="6" id="KW-1185">Reference proteome</keyword>
<feature type="domain" description="ATP-dependent DNA ligase family profile" evidence="4">
    <location>
        <begin position="117"/>
        <end position="234"/>
    </location>
</feature>
<dbReference type="OrthoDB" id="9770771at2"/>
<evidence type="ECO:0000256" key="2">
    <source>
        <dbReference type="ARBA" id="ARBA00022598"/>
    </source>
</evidence>
<name>A0A8I0PCN0_9ACTN</name>
<dbReference type="GO" id="GO:0006281">
    <property type="term" value="P:DNA repair"/>
    <property type="evidence" value="ECO:0007669"/>
    <property type="project" value="InterPro"/>
</dbReference>
<dbReference type="Pfam" id="PF01068">
    <property type="entry name" value="DNA_ligase_A_M"/>
    <property type="match status" value="1"/>
</dbReference>
<dbReference type="AlphaFoldDB" id="A0A8I0PCN0"/>
<dbReference type="PANTHER" id="PTHR45674:SF4">
    <property type="entry name" value="DNA LIGASE 1"/>
    <property type="match status" value="1"/>
</dbReference>
<accession>A0A8I0PCN0</accession>
<dbReference type="InterPro" id="IPR012310">
    <property type="entry name" value="DNA_ligase_ATP-dep_cent"/>
</dbReference>
<dbReference type="Gene3D" id="2.40.50.140">
    <property type="entry name" value="Nucleic acid-binding proteins"/>
    <property type="match status" value="1"/>
</dbReference>
<evidence type="ECO:0000256" key="3">
    <source>
        <dbReference type="ARBA" id="ARBA00034003"/>
    </source>
</evidence>
<dbReference type="CDD" id="cd07905">
    <property type="entry name" value="Adenylation_DNA_ligase_LigC"/>
    <property type="match status" value="1"/>
</dbReference>
<dbReference type="InterPro" id="IPR044119">
    <property type="entry name" value="Adenylation_LigC-like"/>
</dbReference>
<dbReference type="InterPro" id="IPR044117">
    <property type="entry name" value="OBF_LigC-like"/>
</dbReference>
<gene>
    <name evidence="5" type="ORF">H4687_008599</name>
</gene>
<dbReference type="InterPro" id="IPR050191">
    <property type="entry name" value="ATP-dep_DNA_ligase"/>
</dbReference>
<dbReference type="GO" id="GO:0003910">
    <property type="term" value="F:DNA ligase (ATP) activity"/>
    <property type="evidence" value="ECO:0007669"/>
    <property type="project" value="UniProtKB-EC"/>
</dbReference>
<dbReference type="GO" id="GO:0006310">
    <property type="term" value="P:DNA recombination"/>
    <property type="evidence" value="ECO:0007669"/>
    <property type="project" value="InterPro"/>
</dbReference>
<dbReference type="Gene3D" id="3.30.470.30">
    <property type="entry name" value="DNA ligase/mRNA capping enzyme"/>
    <property type="match status" value="1"/>
</dbReference>
<protein>
    <submittedName>
        <fullName evidence="5">ATP-dependent DNA ligase</fullName>
    </submittedName>
</protein>
<organism evidence="5 6">
    <name type="scientific">Streptomyces stelliscabiei</name>
    <dbReference type="NCBI Taxonomy" id="146820"/>
    <lineage>
        <taxon>Bacteria</taxon>
        <taxon>Bacillati</taxon>
        <taxon>Actinomycetota</taxon>
        <taxon>Actinomycetes</taxon>
        <taxon>Kitasatosporales</taxon>
        <taxon>Streptomycetaceae</taxon>
        <taxon>Streptomyces</taxon>
    </lineage>
</organism>
<sequence length="330" mass="35528">MSLTPPIQPMLAEARRVLPPEGALPGGLVAEQKADGFRALLFTRPGHALIQSRRGSDLTGAFPDIAVAAAGLGETLVLDGELVVPHQGRLDFPRLQSRASRRGAGAVQAAARHPAYLIVFDVLEAAGGEQLARPYRERRAVLEDLFARGVLAAPFTLCPNTTDRATARDWLDPAWGTAGIEGVVCKGLAQPYLPGRRAWIKVRAQLTSEAVIGAVTGSPTNPLTLVLGRYDDAGDLRMVALTTPLDTATRQDLGRRLTRAGAEHPWHGQRFGAGWGTRSQLDHRPVLPDLVAEFVADAALDAGRYRHPVRFVRVRDDMAPDEVVSFGENA</sequence>
<evidence type="ECO:0000313" key="5">
    <source>
        <dbReference type="EMBL" id="MBE1602470.1"/>
    </source>
</evidence>
<dbReference type="GO" id="GO:0005524">
    <property type="term" value="F:ATP binding"/>
    <property type="evidence" value="ECO:0007669"/>
    <property type="project" value="InterPro"/>
</dbReference>
<dbReference type="InterPro" id="IPR012340">
    <property type="entry name" value="NA-bd_OB-fold"/>
</dbReference>
<keyword evidence="2 5" id="KW-0436">Ligase</keyword>
<dbReference type="CDD" id="cd07970">
    <property type="entry name" value="OBF_DNA_ligase_LigC"/>
    <property type="match status" value="1"/>
</dbReference>
<dbReference type="PANTHER" id="PTHR45674">
    <property type="entry name" value="DNA LIGASE 1/3 FAMILY MEMBER"/>
    <property type="match status" value="1"/>
</dbReference>
<comment type="similarity">
    <text evidence="1">Belongs to the ATP-dependent DNA ligase family.</text>
</comment>